<accession>A0A934UKF0</accession>
<dbReference type="Gene3D" id="3.90.1720.10">
    <property type="entry name" value="endopeptidase domain like (from Nostoc punctiforme)"/>
    <property type="match status" value="1"/>
</dbReference>
<feature type="domain" description="LysM" evidence="8">
    <location>
        <begin position="187"/>
        <end position="230"/>
    </location>
</feature>
<feature type="chain" id="PRO_5037320449" evidence="7">
    <location>
        <begin position="20"/>
        <end position="400"/>
    </location>
</feature>
<feature type="signal peptide" evidence="7">
    <location>
        <begin position="1"/>
        <end position="19"/>
    </location>
</feature>
<keyword evidence="11" id="KW-1185">Reference proteome</keyword>
<dbReference type="InterPro" id="IPR036779">
    <property type="entry name" value="LysM_dom_sf"/>
</dbReference>
<dbReference type="PROSITE" id="PS51782">
    <property type="entry name" value="LYSM"/>
    <property type="match status" value="3"/>
</dbReference>
<comment type="caution">
    <text evidence="10">The sequence shown here is derived from an EMBL/GenBank/DDBJ whole genome shotgun (WGS) entry which is preliminary data.</text>
</comment>
<dbReference type="Pfam" id="PF01476">
    <property type="entry name" value="LysM"/>
    <property type="match status" value="3"/>
</dbReference>
<comment type="similarity">
    <text evidence="1">Belongs to the peptidase C40 family.</text>
</comment>
<feature type="domain" description="LysM" evidence="8">
    <location>
        <begin position="24"/>
        <end position="67"/>
    </location>
</feature>
<dbReference type="GO" id="GO:0006508">
    <property type="term" value="P:proteolysis"/>
    <property type="evidence" value="ECO:0007669"/>
    <property type="project" value="UniProtKB-KW"/>
</dbReference>
<dbReference type="RefSeq" id="WP_200106613.1">
    <property type="nucleotide sequence ID" value="NZ_JAEHFV010000004.1"/>
</dbReference>
<keyword evidence="4" id="KW-0677">Repeat</keyword>
<dbReference type="Proteomes" id="UP000609172">
    <property type="component" value="Unassembled WGS sequence"/>
</dbReference>
<evidence type="ECO:0000256" key="3">
    <source>
        <dbReference type="ARBA" id="ARBA00022729"/>
    </source>
</evidence>
<dbReference type="InterPro" id="IPR018392">
    <property type="entry name" value="LysM"/>
</dbReference>
<reference evidence="10" key="1">
    <citation type="submission" date="2020-12" db="EMBL/GenBank/DDBJ databases">
        <title>Bacterial novel species Flavobacterium sp. SE-1-e isolated from soil.</title>
        <authorList>
            <person name="Jung H.-Y."/>
        </authorList>
    </citation>
    <scope>NUCLEOTIDE SEQUENCE</scope>
    <source>
        <strain evidence="10">SE-1-e</strain>
    </source>
</reference>
<dbReference type="Gene3D" id="3.10.350.10">
    <property type="entry name" value="LysM domain"/>
    <property type="match status" value="3"/>
</dbReference>
<dbReference type="PANTHER" id="PTHR47360">
    <property type="entry name" value="MUREIN DD-ENDOPEPTIDASE MEPS/MUREIN LD-CARBOXYPEPTIDASE"/>
    <property type="match status" value="1"/>
</dbReference>
<dbReference type="SUPFAM" id="SSF54106">
    <property type="entry name" value="LysM domain"/>
    <property type="match status" value="3"/>
</dbReference>
<name>A0A934UKF0_9FLAO</name>
<dbReference type="EMBL" id="JAEHFV010000004">
    <property type="protein sequence ID" value="MBK0370488.1"/>
    <property type="molecule type" value="Genomic_DNA"/>
</dbReference>
<dbReference type="PROSITE" id="PS51935">
    <property type="entry name" value="NLPC_P60"/>
    <property type="match status" value="1"/>
</dbReference>
<evidence type="ECO:0000313" key="10">
    <source>
        <dbReference type="EMBL" id="MBK0370488.1"/>
    </source>
</evidence>
<dbReference type="Pfam" id="PF00877">
    <property type="entry name" value="NLPC_P60"/>
    <property type="match status" value="1"/>
</dbReference>
<evidence type="ECO:0000259" key="8">
    <source>
        <dbReference type="PROSITE" id="PS51782"/>
    </source>
</evidence>
<protein>
    <submittedName>
        <fullName evidence="10">C40 family peptidase</fullName>
    </submittedName>
</protein>
<gene>
    <name evidence="10" type="ORF">I5M07_11670</name>
</gene>
<evidence type="ECO:0000256" key="7">
    <source>
        <dbReference type="SAM" id="SignalP"/>
    </source>
</evidence>
<keyword evidence="5" id="KW-0378">Hydrolase</keyword>
<keyword evidence="2" id="KW-0645">Protease</keyword>
<dbReference type="InterPro" id="IPR000064">
    <property type="entry name" value="NLP_P60_dom"/>
</dbReference>
<dbReference type="SUPFAM" id="SSF54001">
    <property type="entry name" value="Cysteine proteinases"/>
    <property type="match status" value="1"/>
</dbReference>
<sequence length="400" mass="44689">MKSSCLITMLFMFSFNAFSQQKSIEHVVVKGDNIYQISKKYKVSQEAIFAANPQANGVLKLNAVLQIPDDGSLEKKEEPITKKFISHKVSQKETLYGISKQYQVGVAEIESSNPDIKTTGLRAEQIIQIPMNDKNKTMLPTENEKHIVVAQTKPKIETKLSPQAKTKLEVEVKPEIIPFESVEKNTYSKEVMQKETKYGIAKEFGITVEELEKQNPIAKNGLKVGQKLSISTSKTIENGVLVSELALNEERSKTDEKAICKNELSENNPVFSVEFADQLISHASENIGVRYRTGGTSKEGFDCSGLMVATFGNFDIHLPRTSFEQSQMGTVVNMEEAQKGDLIFFKTNGRKQINHVGMVVENNEGEIKFIHAAVHGGVMISSTKESYYDQKLAQINRVLK</sequence>
<evidence type="ECO:0000256" key="1">
    <source>
        <dbReference type="ARBA" id="ARBA00007074"/>
    </source>
</evidence>
<dbReference type="PANTHER" id="PTHR47360:SF1">
    <property type="entry name" value="ENDOPEPTIDASE NLPC-RELATED"/>
    <property type="match status" value="1"/>
</dbReference>
<dbReference type="SMART" id="SM00257">
    <property type="entry name" value="LysM"/>
    <property type="match status" value="3"/>
</dbReference>
<organism evidence="10 11">
    <name type="scientific">Flavobacterium agrisoli</name>
    <dbReference type="NCBI Taxonomy" id="2793066"/>
    <lineage>
        <taxon>Bacteria</taxon>
        <taxon>Pseudomonadati</taxon>
        <taxon>Bacteroidota</taxon>
        <taxon>Flavobacteriia</taxon>
        <taxon>Flavobacteriales</taxon>
        <taxon>Flavobacteriaceae</taxon>
        <taxon>Flavobacterium</taxon>
    </lineage>
</organism>
<dbReference type="AlphaFoldDB" id="A0A934UKF0"/>
<evidence type="ECO:0000313" key="11">
    <source>
        <dbReference type="Proteomes" id="UP000609172"/>
    </source>
</evidence>
<keyword evidence="6" id="KW-0788">Thiol protease</keyword>
<evidence type="ECO:0000259" key="9">
    <source>
        <dbReference type="PROSITE" id="PS51935"/>
    </source>
</evidence>
<dbReference type="InterPro" id="IPR052062">
    <property type="entry name" value="Murein_DD/LD_carboxypeptidase"/>
</dbReference>
<dbReference type="GO" id="GO:0008234">
    <property type="term" value="F:cysteine-type peptidase activity"/>
    <property type="evidence" value="ECO:0007669"/>
    <property type="project" value="UniProtKB-KW"/>
</dbReference>
<evidence type="ECO:0000256" key="4">
    <source>
        <dbReference type="ARBA" id="ARBA00022737"/>
    </source>
</evidence>
<evidence type="ECO:0000256" key="6">
    <source>
        <dbReference type="ARBA" id="ARBA00022807"/>
    </source>
</evidence>
<dbReference type="CDD" id="cd00118">
    <property type="entry name" value="LysM"/>
    <property type="match status" value="3"/>
</dbReference>
<keyword evidence="3 7" id="KW-0732">Signal</keyword>
<evidence type="ECO:0000256" key="5">
    <source>
        <dbReference type="ARBA" id="ARBA00022801"/>
    </source>
</evidence>
<proteinExistence type="inferred from homology"/>
<feature type="domain" description="LysM" evidence="8">
    <location>
        <begin position="85"/>
        <end position="129"/>
    </location>
</feature>
<evidence type="ECO:0000256" key="2">
    <source>
        <dbReference type="ARBA" id="ARBA00022670"/>
    </source>
</evidence>
<dbReference type="InterPro" id="IPR038765">
    <property type="entry name" value="Papain-like_cys_pep_sf"/>
</dbReference>
<feature type="domain" description="NlpC/P60" evidence="9">
    <location>
        <begin position="273"/>
        <end position="399"/>
    </location>
</feature>